<organism evidence="1 2">
    <name type="scientific">Neorhizobium alkalisoli</name>
    <dbReference type="NCBI Taxonomy" id="528178"/>
    <lineage>
        <taxon>Bacteria</taxon>
        <taxon>Pseudomonadati</taxon>
        <taxon>Pseudomonadota</taxon>
        <taxon>Alphaproteobacteria</taxon>
        <taxon>Hyphomicrobiales</taxon>
        <taxon>Rhizobiaceae</taxon>
        <taxon>Rhizobium/Agrobacterium group</taxon>
        <taxon>Neorhizobium</taxon>
    </lineage>
</organism>
<keyword evidence="2" id="KW-1185">Reference proteome</keyword>
<proteinExistence type="predicted"/>
<accession>A0A561QGI8</accession>
<evidence type="ECO:0000313" key="1">
    <source>
        <dbReference type="EMBL" id="TWF49492.1"/>
    </source>
</evidence>
<sequence length="98" mass="10713">MTVTTDLVSEFVRAANSLPKLPQAERRRLLERGVTASGALRGLLHKTGKIAPFDGSTECVVGEIIHNIERIPDETVAKALLALASQIRTLRILNREPT</sequence>
<dbReference type="OrthoDB" id="8373752at2"/>
<dbReference type="RefSeq" id="WP_145641552.1">
    <property type="nucleotide sequence ID" value="NZ_VIWP01000008.1"/>
</dbReference>
<dbReference type="Proteomes" id="UP000320653">
    <property type="component" value="Unassembled WGS sequence"/>
</dbReference>
<comment type="caution">
    <text evidence="1">The sequence shown here is derived from an EMBL/GenBank/DDBJ whole genome shotgun (WGS) entry which is preliminary data.</text>
</comment>
<dbReference type="AlphaFoldDB" id="A0A561QGI8"/>
<evidence type="ECO:0000313" key="2">
    <source>
        <dbReference type="Proteomes" id="UP000320653"/>
    </source>
</evidence>
<reference evidence="1 2" key="1">
    <citation type="submission" date="2019-06" db="EMBL/GenBank/DDBJ databases">
        <title>Sorghum-associated microbial communities from plants grown in Nebraska, USA.</title>
        <authorList>
            <person name="Schachtman D."/>
        </authorList>
    </citation>
    <scope>NUCLEOTIDE SEQUENCE [LARGE SCALE GENOMIC DNA]</scope>
    <source>
        <strain evidence="1 2">1225</strain>
    </source>
</reference>
<name>A0A561QGI8_9HYPH</name>
<gene>
    <name evidence="1" type="ORF">FHW37_108162</name>
</gene>
<dbReference type="EMBL" id="VIWP01000008">
    <property type="protein sequence ID" value="TWF49492.1"/>
    <property type="molecule type" value="Genomic_DNA"/>
</dbReference>
<protein>
    <submittedName>
        <fullName evidence="1">Uncharacterized protein</fullName>
    </submittedName>
</protein>